<proteinExistence type="predicted"/>
<dbReference type="SUPFAM" id="SSF50998">
    <property type="entry name" value="Quinoprotein alcohol dehydrogenase-like"/>
    <property type="match status" value="1"/>
</dbReference>
<dbReference type="PROSITE" id="PS51257">
    <property type="entry name" value="PROKAR_LIPOPROTEIN"/>
    <property type="match status" value="1"/>
</dbReference>
<dbReference type="InterPro" id="IPR015943">
    <property type="entry name" value="WD40/YVTN_repeat-like_dom_sf"/>
</dbReference>
<dbReference type="Pfam" id="PF13360">
    <property type="entry name" value="PQQ_2"/>
    <property type="match status" value="2"/>
</dbReference>
<comment type="caution">
    <text evidence="3">The sequence shown here is derived from an EMBL/GenBank/DDBJ whole genome shotgun (WGS) entry which is preliminary data.</text>
</comment>
<dbReference type="PANTHER" id="PTHR34512">
    <property type="entry name" value="CELL SURFACE PROTEIN"/>
    <property type="match status" value="1"/>
</dbReference>
<dbReference type="Gene3D" id="2.130.10.10">
    <property type="entry name" value="YVTN repeat-like/Quinoprotein amine dehydrogenase"/>
    <property type="match status" value="1"/>
</dbReference>
<dbReference type="InterPro" id="IPR002372">
    <property type="entry name" value="PQQ_rpt_dom"/>
</dbReference>
<feature type="domain" description="Pyrrolo-quinoline quinone repeat" evidence="2">
    <location>
        <begin position="111"/>
        <end position="347"/>
    </location>
</feature>
<evidence type="ECO:0000313" key="4">
    <source>
        <dbReference type="Proteomes" id="UP000474757"/>
    </source>
</evidence>
<dbReference type="AlphaFoldDB" id="A0A6B2JUA1"/>
<dbReference type="PANTHER" id="PTHR34512:SF30">
    <property type="entry name" value="OUTER MEMBRANE PROTEIN ASSEMBLY FACTOR BAMB"/>
    <property type="match status" value="1"/>
</dbReference>
<evidence type="ECO:0000256" key="1">
    <source>
        <dbReference type="SAM" id="SignalP"/>
    </source>
</evidence>
<protein>
    <submittedName>
        <fullName evidence="3">PQQ-binding-like beta-propeller repeat protein</fullName>
    </submittedName>
</protein>
<dbReference type="RefSeq" id="WP_163893890.1">
    <property type="nucleotide sequence ID" value="NZ_JAAFYS010000003.1"/>
</dbReference>
<gene>
    <name evidence="3" type="ORF">GZA08_11760</name>
</gene>
<feature type="signal peptide" evidence="1">
    <location>
        <begin position="1"/>
        <end position="19"/>
    </location>
</feature>
<evidence type="ECO:0000313" key="3">
    <source>
        <dbReference type="EMBL" id="NDV01640.1"/>
    </source>
</evidence>
<evidence type="ECO:0000259" key="2">
    <source>
        <dbReference type="Pfam" id="PF13360"/>
    </source>
</evidence>
<dbReference type="InterPro" id="IPR011047">
    <property type="entry name" value="Quinoprotein_ADH-like_sf"/>
</dbReference>
<dbReference type="SMART" id="SM00564">
    <property type="entry name" value="PQQ"/>
    <property type="match status" value="6"/>
</dbReference>
<organism evidence="3 4">
    <name type="scientific">Pseudoroseicyclus tamaricis</name>
    <dbReference type="NCBI Taxonomy" id="2705421"/>
    <lineage>
        <taxon>Bacteria</taxon>
        <taxon>Pseudomonadati</taxon>
        <taxon>Pseudomonadota</taxon>
        <taxon>Alphaproteobacteria</taxon>
        <taxon>Rhodobacterales</taxon>
        <taxon>Paracoccaceae</taxon>
        <taxon>Pseudoroseicyclus</taxon>
    </lineage>
</organism>
<keyword evidence="1" id="KW-0732">Signal</keyword>
<dbReference type="Proteomes" id="UP000474757">
    <property type="component" value="Unassembled WGS sequence"/>
</dbReference>
<name>A0A6B2JUA1_9RHOB</name>
<reference evidence="3 4" key="1">
    <citation type="submission" date="2020-02" db="EMBL/GenBank/DDBJ databases">
        <title>Pseudoroseicyclus tamarix, sp. nov., isolated from offshore sediment of a Tamarix chinensis forest.</title>
        <authorList>
            <person name="Gai Y."/>
        </authorList>
    </citation>
    <scope>NUCLEOTIDE SEQUENCE [LARGE SCALE GENOMIC DNA]</scope>
    <source>
        <strain evidence="3 4">CLL3-39</strain>
    </source>
</reference>
<accession>A0A6B2JUA1</accession>
<sequence>MSRLTATAALLLALAACDAPDTILPGERSDIRPQPVEMSRAAPIALPPVQQNSEWTHRGGSATHDLTHPALPGVLSLAFRTDIGEGNTRRRRITADPVVSGGRVFAMDVSSHVTAVAPSGAALWQRDLTPVGENSSDASGGGLAADGGQLFAATGFGQLVAMDAATGTVQWRQDLGVPGGSAPLVSGDLVYVSARGSLAMALDRVSGRIVWQRTGTQSAANFAGGAGPAISGDVLVMPFPSGEVMGLFPQGGLNRWSSVVGGGRAGEALAVATVDIGADPVIVGDVVYVGNVTGRLAALGLQTGERLWTATEGATSPVEVAGGSVFLVNDLGELVRLDASDGSVIWRVGLPQFTSDGKNRNRRFVHYGPVLAGGRLIVASSGGVLRQFDPVSGALLGEVALPGGAASHPAVAGGTLYVVNADGELLAFR</sequence>
<keyword evidence="4" id="KW-1185">Reference proteome</keyword>
<dbReference type="EMBL" id="JAAGAB010000003">
    <property type="protein sequence ID" value="NDV01640.1"/>
    <property type="molecule type" value="Genomic_DNA"/>
</dbReference>
<feature type="chain" id="PRO_5025384121" evidence="1">
    <location>
        <begin position="20"/>
        <end position="429"/>
    </location>
</feature>
<feature type="domain" description="Pyrrolo-quinoline quinone repeat" evidence="2">
    <location>
        <begin position="369"/>
        <end position="428"/>
    </location>
</feature>
<dbReference type="InterPro" id="IPR018391">
    <property type="entry name" value="PQQ_b-propeller_rpt"/>
</dbReference>